<protein>
    <submittedName>
        <fullName evidence="8">6-hydroxy-D-nicotine oxidase</fullName>
    </submittedName>
</protein>
<evidence type="ECO:0000256" key="2">
    <source>
        <dbReference type="ARBA" id="ARBA00005466"/>
    </source>
</evidence>
<dbReference type="InterPro" id="IPR016166">
    <property type="entry name" value="FAD-bd_PCMH"/>
</dbReference>
<proteinExistence type="inferred from homology"/>
<keyword evidence="6" id="KW-0732">Signal</keyword>
<dbReference type="RefSeq" id="XP_070916296.1">
    <property type="nucleotide sequence ID" value="XM_071060195.1"/>
</dbReference>
<evidence type="ECO:0000256" key="3">
    <source>
        <dbReference type="ARBA" id="ARBA00022630"/>
    </source>
</evidence>
<keyword evidence="9" id="KW-1185">Reference proteome</keyword>
<feature type="chain" id="PRO_5045039299" evidence="6">
    <location>
        <begin position="21"/>
        <end position="562"/>
    </location>
</feature>
<accession>A0ABQ0GAF8</accession>
<reference evidence="8 9" key="1">
    <citation type="submission" date="2024-09" db="EMBL/GenBank/DDBJ databases">
        <title>Itraconazole resistance in Madurella fahalii resulting from another homologue of gene encoding cytochrome P450 14-alpha sterol demethylase (CYP51).</title>
        <authorList>
            <person name="Yoshioka I."/>
            <person name="Fahal A.H."/>
            <person name="Kaneko S."/>
            <person name="Yaguchi T."/>
        </authorList>
    </citation>
    <scope>NUCLEOTIDE SEQUENCE [LARGE SCALE GENOMIC DNA]</scope>
    <source>
        <strain evidence="8 9">IFM 68171</strain>
    </source>
</reference>
<dbReference type="PROSITE" id="PS51387">
    <property type="entry name" value="FAD_PCMH"/>
    <property type="match status" value="1"/>
</dbReference>
<dbReference type="InterPro" id="IPR016169">
    <property type="entry name" value="FAD-bd_PCMH_sub2"/>
</dbReference>
<dbReference type="Pfam" id="PF01565">
    <property type="entry name" value="FAD_binding_4"/>
    <property type="match status" value="1"/>
</dbReference>
<keyword evidence="5" id="KW-0560">Oxidoreductase</keyword>
<name>A0ABQ0GAF8_9PEZI</name>
<sequence>MRFLTIAGLCLGQLAASVAGTRGKTCKCFPGDACWPSEHEWDAFNRTVGGRLIKTIPLGSPCHDPHYNEALCEEVRAQWKLAPTHLVSPSSIQAAIFANASCDPFTPRSSACLLGNYVHYAVNVTGPEEIASTIRFAKKRNIRLVIKNTGHDYMGRSTGAGGLSVWTHYLKGAQVKDWSDDGYTGKAIKIGAGALGHEVLEAAAAAGLVVTTGECPTVGVAGGWVQNGGHSPLATAFGLGADQTLEFEVVTADGHFVTARPSSPRHSDLFWALSGAGAGNYGVVVSVTMKAYPDAVTSGVGFDLRGPNIDFSAVLNAWHATLPGILDAGAMATYLATKDQFFVHPVTGYNRTQADLEAALAPFIASLAAMDIALQPTYTQFASYHDFYMHYFGPLPAGQFGTVSEQLLGSRLLTRAHLRAAGPAINATLQMGATFIGQAMDVSRFGSAARAVLPQWREAAASSAFCLPYDVRAPIADMRARQDRITGAVMPVVDAVAPGAGAYINEADYQEADWQRVFFGANYARLLRVKRRYDPEGVFYNRIAVGSEKWEVRPDGRMCEAP</sequence>
<dbReference type="Pfam" id="PF08031">
    <property type="entry name" value="BBE"/>
    <property type="match status" value="1"/>
</dbReference>
<dbReference type="PANTHER" id="PTHR42973:SF39">
    <property type="entry name" value="FAD-BINDING PCMH-TYPE DOMAIN-CONTAINING PROTEIN"/>
    <property type="match status" value="1"/>
</dbReference>
<evidence type="ECO:0000256" key="4">
    <source>
        <dbReference type="ARBA" id="ARBA00022827"/>
    </source>
</evidence>
<dbReference type="GeneID" id="98175518"/>
<evidence type="ECO:0000256" key="5">
    <source>
        <dbReference type="ARBA" id="ARBA00023002"/>
    </source>
</evidence>
<evidence type="ECO:0000256" key="6">
    <source>
        <dbReference type="SAM" id="SignalP"/>
    </source>
</evidence>
<dbReference type="Proteomes" id="UP001628179">
    <property type="component" value="Unassembled WGS sequence"/>
</dbReference>
<feature type="signal peptide" evidence="6">
    <location>
        <begin position="1"/>
        <end position="20"/>
    </location>
</feature>
<gene>
    <name evidence="8" type="ORF">MFIFM68171_04775</name>
</gene>
<feature type="domain" description="FAD-binding PCMH-type" evidence="7">
    <location>
        <begin position="113"/>
        <end position="294"/>
    </location>
</feature>
<evidence type="ECO:0000313" key="8">
    <source>
        <dbReference type="EMBL" id="GAB1314565.1"/>
    </source>
</evidence>
<evidence type="ECO:0000259" key="7">
    <source>
        <dbReference type="PROSITE" id="PS51387"/>
    </source>
</evidence>
<dbReference type="InterPro" id="IPR050416">
    <property type="entry name" value="FAD-linked_Oxidoreductase"/>
</dbReference>
<evidence type="ECO:0000256" key="1">
    <source>
        <dbReference type="ARBA" id="ARBA00001974"/>
    </source>
</evidence>
<evidence type="ECO:0000313" key="9">
    <source>
        <dbReference type="Proteomes" id="UP001628179"/>
    </source>
</evidence>
<comment type="cofactor">
    <cofactor evidence="1">
        <name>FAD</name>
        <dbReference type="ChEBI" id="CHEBI:57692"/>
    </cofactor>
</comment>
<dbReference type="PANTHER" id="PTHR42973">
    <property type="entry name" value="BINDING OXIDOREDUCTASE, PUTATIVE (AFU_ORTHOLOGUE AFUA_1G17690)-RELATED"/>
    <property type="match status" value="1"/>
</dbReference>
<dbReference type="InterPro" id="IPR012951">
    <property type="entry name" value="BBE"/>
</dbReference>
<dbReference type="Gene3D" id="3.30.465.10">
    <property type="match status" value="2"/>
</dbReference>
<dbReference type="InterPro" id="IPR036318">
    <property type="entry name" value="FAD-bd_PCMH-like_sf"/>
</dbReference>
<organism evidence="8 9">
    <name type="scientific">Madurella fahalii</name>
    <dbReference type="NCBI Taxonomy" id="1157608"/>
    <lineage>
        <taxon>Eukaryota</taxon>
        <taxon>Fungi</taxon>
        <taxon>Dikarya</taxon>
        <taxon>Ascomycota</taxon>
        <taxon>Pezizomycotina</taxon>
        <taxon>Sordariomycetes</taxon>
        <taxon>Sordariomycetidae</taxon>
        <taxon>Sordariales</taxon>
        <taxon>Sordariales incertae sedis</taxon>
        <taxon>Madurella</taxon>
    </lineage>
</organism>
<comment type="caution">
    <text evidence="8">The sequence shown here is derived from an EMBL/GenBank/DDBJ whole genome shotgun (WGS) entry which is preliminary data.</text>
</comment>
<keyword evidence="4" id="KW-0274">FAD</keyword>
<dbReference type="EMBL" id="BAAFSV010000002">
    <property type="protein sequence ID" value="GAB1314565.1"/>
    <property type="molecule type" value="Genomic_DNA"/>
</dbReference>
<keyword evidence="3" id="KW-0285">Flavoprotein</keyword>
<dbReference type="InterPro" id="IPR006094">
    <property type="entry name" value="Oxid_FAD_bind_N"/>
</dbReference>
<dbReference type="SUPFAM" id="SSF56176">
    <property type="entry name" value="FAD-binding/transporter-associated domain-like"/>
    <property type="match status" value="1"/>
</dbReference>
<comment type="similarity">
    <text evidence="2">Belongs to the oxygen-dependent FAD-linked oxidoreductase family.</text>
</comment>